<evidence type="ECO:0000313" key="3">
    <source>
        <dbReference type="EMBL" id="TPW27066.1"/>
    </source>
</evidence>
<accession>A0A506U0H8</accession>
<feature type="coiled-coil region" evidence="1">
    <location>
        <begin position="51"/>
        <end position="78"/>
    </location>
</feature>
<dbReference type="Pfam" id="PF07996">
    <property type="entry name" value="T4SS"/>
    <property type="match status" value="1"/>
</dbReference>
<keyword evidence="4" id="KW-1185">Reference proteome</keyword>
<sequence length="267" mass="28142">MKRTSFILSLAVTGFLASQSHAQSLPSGIPTSDEASLAQTYAQWLVMEADADIQKGILEQAKTQIKRLEAQLTQLKEIYGQFSGARDIVGMAMDDLKLEDAGPRLDGVLKSSLGDVLGTINAGKTGNWSGFADGKSSVMRKGVTQALSAAGLSQENVSALAQSADPGAQRAASQASAGAVLAASAEQTYSETGQSLQRVEKIVNMSKSSTDIKESIDLNTRMLAELSVQLAKSLELQSIEAVYNGQAGVLSAAAIAEERKYMTFSTE</sequence>
<evidence type="ECO:0000256" key="1">
    <source>
        <dbReference type="SAM" id="Coils"/>
    </source>
</evidence>
<feature type="signal peptide" evidence="2">
    <location>
        <begin position="1"/>
        <end position="22"/>
    </location>
</feature>
<reference evidence="3 4" key="1">
    <citation type="submission" date="2019-06" db="EMBL/GenBank/DDBJ databases">
        <authorList>
            <person name="Li M."/>
        </authorList>
    </citation>
    <scope>NUCLEOTIDE SEQUENCE [LARGE SCALE GENOMIC DNA]</scope>
    <source>
        <strain evidence="3 4">BGMRC2036</strain>
    </source>
</reference>
<evidence type="ECO:0000256" key="2">
    <source>
        <dbReference type="SAM" id="SignalP"/>
    </source>
</evidence>
<keyword evidence="2" id="KW-0732">Signal</keyword>
<name>A0A506U0H8_9HYPH</name>
<dbReference type="InterPro" id="IPR023220">
    <property type="entry name" value="T4SS_VirB5-domain"/>
</dbReference>
<comment type="caution">
    <text evidence="3">The sequence shown here is derived from an EMBL/GenBank/DDBJ whole genome shotgun (WGS) entry which is preliminary data.</text>
</comment>
<protein>
    <submittedName>
        <fullName evidence="3">Conjugal transfer protein TraF</fullName>
    </submittedName>
</protein>
<gene>
    <name evidence="3" type="ORF">FJU08_20880</name>
</gene>
<dbReference type="SUPFAM" id="SSF101082">
    <property type="entry name" value="Typo IV secretion system protein TraC"/>
    <property type="match status" value="1"/>
</dbReference>
<dbReference type="OrthoDB" id="8100773at2"/>
<dbReference type="Gene3D" id="1.20.58.430">
    <property type="entry name" value="Type IV secretion system, VirB5-domain"/>
    <property type="match status" value="1"/>
</dbReference>
<feature type="chain" id="PRO_5021228154" evidence="2">
    <location>
        <begin position="23"/>
        <end position="267"/>
    </location>
</feature>
<dbReference type="AlphaFoldDB" id="A0A506U0H8"/>
<dbReference type="RefSeq" id="WP_141150996.1">
    <property type="nucleotide sequence ID" value="NZ_VHLG01000020.1"/>
</dbReference>
<dbReference type="InterPro" id="IPR014158">
    <property type="entry name" value="T4SS_VirB5"/>
</dbReference>
<dbReference type="Proteomes" id="UP000318801">
    <property type="component" value="Unassembled WGS sequence"/>
</dbReference>
<proteinExistence type="predicted"/>
<organism evidence="3 4">
    <name type="scientific">Martelella alba</name>
    <dbReference type="NCBI Taxonomy" id="2590451"/>
    <lineage>
        <taxon>Bacteria</taxon>
        <taxon>Pseudomonadati</taxon>
        <taxon>Pseudomonadota</taxon>
        <taxon>Alphaproteobacteria</taxon>
        <taxon>Hyphomicrobiales</taxon>
        <taxon>Aurantimonadaceae</taxon>
        <taxon>Martelella</taxon>
    </lineage>
</organism>
<dbReference type="EMBL" id="VHLG01000020">
    <property type="protein sequence ID" value="TPW27066.1"/>
    <property type="molecule type" value="Genomic_DNA"/>
</dbReference>
<evidence type="ECO:0000313" key="4">
    <source>
        <dbReference type="Proteomes" id="UP000318801"/>
    </source>
</evidence>
<keyword evidence="1" id="KW-0175">Coiled coil</keyword>